<gene>
    <name evidence="2" type="ORF">FOMPIDRAFT_1051639</name>
</gene>
<feature type="region of interest" description="Disordered" evidence="1">
    <location>
        <begin position="1"/>
        <end position="76"/>
    </location>
</feature>
<feature type="compositionally biased region" description="Basic and acidic residues" evidence="1">
    <location>
        <begin position="219"/>
        <end position="230"/>
    </location>
</feature>
<dbReference type="EMBL" id="KE504167">
    <property type="protein sequence ID" value="EPS98239.1"/>
    <property type="molecule type" value="Genomic_DNA"/>
</dbReference>
<evidence type="ECO:0000256" key="1">
    <source>
        <dbReference type="SAM" id="MobiDB-lite"/>
    </source>
</evidence>
<dbReference type="Proteomes" id="UP000015241">
    <property type="component" value="Unassembled WGS sequence"/>
</dbReference>
<dbReference type="OrthoDB" id="2628807at2759"/>
<feature type="compositionally biased region" description="Basic and acidic residues" evidence="1">
    <location>
        <begin position="1"/>
        <end position="10"/>
    </location>
</feature>
<protein>
    <submittedName>
        <fullName evidence="2">Uncharacterized protein</fullName>
    </submittedName>
</protein>
<evidence type="ECO:0000313" key="3">
    <source>
        <dbReference type="Proteomes" id="UP000015241"/>
    </source>
</evidence>
<dbReference type="InParanoid" id="S8FIN8"/>
<reference evidence="2 3" key="1">
    <citation type="journal article" date="2012" name="Science">
        <title>The Paleozoic origin of enzymatic lignin decomposition reconstructed from 31 fungal genomes.</title>
        <authorList>
            <person name="Floudas D."/>
            <person name="Binder M."/>
            <person name="Riley R."/>
            <person name="Barry K."/>
            <person name="Blanchette R.A."/>
            <person name="Henrissat B."/>
            <person name="Martinez A.T."/>
            <person name="Otillar R."/>
            <person name="Spatafora J.W."/>
            <person name="Yadav J.S."/>
            <person name="Aerts A."/>
            <person name="Benoit I."/>
            <person name="Boyd A."/>
            <person name="Carlson A."/>
            <person name="Copeland A."/>
            <person name="Coutinho P.M."/>
            <person name="de Vries R.P."/>
            <person name="Ferreira P."/>
            <person name="Findley K."/>
            <person name="Foster B."/>
            <person name="Gaskell J."/>
            <person name="Glotzer D."/>
            <person name="Gorecki P."/>
            <person name="Heitman J."/>
            <person name="Hesse C."/>
            <person name="Hori C."/>
            <person name="Igarashi K."/>
            <person name="Jurgens J.A."/>
            <person name="Kallen N."/>
            <person name="Kersten P."/>
            <person name="Kohler A."/>
            <person name="Kuees U."/>
            <person name="Kumar T.K.A."/>
            <person name="Kuo A."/>
            <person name="LaButti K."/>
            <person name="Larrondo L.F."/>
            <person name="Lindquist E."/>
            <person name="Ling A."/>
            <person name="Lombard V."/>
            <person name="Lucas S."/>
            <person name="Lundell T."/>
            <person name="Martin R."/>
            <person name="McLaughlin D.J."/>
            <person name="Morgenstern I."/>
            <person name="Morin E."/>
            <person name="Murat C."/>
            <person name="Nagy L.G."/>
            <person name="Nolan M."/>
            <person name="Ohm R.A."/>
            <person name="Patyshakuliyeva A."/>
            <person name="Rokas A."/>
            <person name="Ruiz-Duenas F.J."/>
            <person name="Sabat G."/>
            <person name="Salamov A."/>
            <person name="Samejima M."/>
            <person name="Schmutz J."/>
            <person name="Slot J.C."/>
            <person name="St John F."/>
            <person name="Stenlid J."/>
            <person name="Sun H."/>
            <person name="Sun S."/>
            <person name="Syed K."/>
            <person name="Tsang A."/>
            <person name="Wiebenga A."/>
            <person name="Young D."/>
            <person name="Pisabarro A."/>
            <person name="Eastwood D.C."/>
            <person name="Martin F."/>
            <person name="Cullen D."/>
            <person name="Grigoriev I.V."/>
            <person name="Hibbett D.S."/>
        </authorList>
    </citation>
    <scope>NUCLEOTIDE SEQUENCE</scope>
    <source>
        <strain evidence="3">FP-58527</strain>
    </source>
</reference>
<proteinExistence type="predicted"/>
<dbReference type="AlphaFoldDB" id="S8FIN8"/>
<dbReference type="eggNOG" id="ENOG502SR72">
    <property type="taxonomic scope" value="Eukaryota"/>
</dbReference>
<dbReference type="HOGENOM" id="CLU_534220_0_0_1"/>
<evidence type="ECO:0000313" key="2">
    <source>
        <dbReference type="EMBL" id="EPS98239.1"/>
    </source>
</evidence>
<sequence length="510" mass="57477">MSTSTRRTERQSSASGATVQPSNRYKPYKTPKAAETSAIKKRRVKRSERQSEASIAGPPLPPPLSQSTTTLPEREQTMREACLDVVRKLYPVHAWLDQYLDNEAAQLGDCSKSEGRARTIDLVAKALDRPAQVTGTKPFANQRHIFKIPIPDTDYSIRLWPGVAAQYQFCLDFVHTDTGEAINSPLDYGLWTVPDPVAPWLFMGPTRISSLENNFGVKTRDIRPGEEKFPSNRYKPYKSPKAAQTSAIKKRRVNRSKGQPESSVAGPPPQPPFSHSTTTLPEKEQTMREACADVVRKLYPGIKPRHDFDLGFLSVGQYKGPLTNEAVYPWLDRRLDDEAKDYKGCSKAEGRARAIEYVTKAMDEPARVTGTKPLPNQRHIIKIPIPETDYSIRLWPGVAEQYQFCLDFVDTKRGEAINSPIDYELWTVPNPVTPWLFMGAMRVFSLENNFGLETQDIRPGEEKFVLSEGMTYMFTRPGKKGLRFTVPIWRRPPPSAAGAFDTVELPTMLD</sequence>
<feature type="region of interest" description="Disordered" evidence="1">
    <location>
        <begin position="219"/>
        <end position="284"/>
    </location>
</feature>
<name>S8FIN8_FOMSC</name>
<accession>S8FIN8</accession>
<organism evidence="2 3">
    <name type="scientific">Fomitopsis schrenkii</name>
    <name type="common">Brown rot fungus</name>
    <dbReference type="NCBI Taxonomy" id="2126942"/>
    <lineage>
        <taxon>Eukaryota</taxon>
        <taxon>Fungi</taxon>
        <taxon>Dikarya</taxon>
        <taxon>Basidiomycota</taxon>
        <taxon>Agaricomycotina</taxon>
        <taxon>Agaricomycetes</taxon>
        <taxon>Polyporales</taxon>
        <taxon>Fomitopsis</taxon>
    </lineage>
</organism>
<keyword evidence="3" id="KW-1185">Reference proteome</keyword>